<organism evidence="2">
    <name type="scientific">Naegleria gruberi</name>
    <name type="common">Amoeba</name>
    <dbReference type="NCBI Taxonomy" id="5762"/>
    <lineage>
        <taxon>Eukaryota</taxon>
        <taxon>Discoba</taxon>
        <taxon>Heterolobosea</taxon>
        <taxon>Tetramitia</taxon>
        <taxon>Eutetramitia</taxon>
        <taxon>Vahlkampfiidae</taxon>
        <taxon>Naegleria</taxon>
    </lineage>
</organism>
<dbReference type="Proteomes" id="UP000006671">
    <property type="component" value="Unassembled WGS sequence"/>
</dbReference>
<dbReference type="KEGG" id="ngr:NAEGRDRAFT_48572"/>
<evidence type="ECO:0000313" key="2">
    <source>
        <dbReference type="Proteomes" id="UP000006671"/>
    </source>
</evidence>
<dbReference type="RefSeq" id="XP_002677947.1">
    <property type="nucleotide sequence ID" value="XM_002677901.1"/>
</dbReference>
<keyword evidence="2" id="KW-1185">Reference proteome</keyword>
<protein>
    <submittedName>
        <fullName evidence="1">Predicted protein</fullName>
    </submittedName>
</protein>
<sequence>MLNNTQQQHFSIKQSLKKLEILNSSLIGILKDHNDHHIVNNNNNNNTQHDQSSLSSSLYKEISQHLENIRLIIEKKALKNSNSNSDENNKSKTSTYSSYNNSALKKSKCIQQLCEICISLFTCIKNRKKIRIELIEQALQVDENKDPRYLILIVEDLDAIMSHVLRQFLSRRERKSGKTDIGKKAQIYKKLEQDANGILLELFVFSLSIGCLDSKELLLIEHVSQNMEMKLQQRYWNTSSVNEDISSLGGVFLCTLINKNVGPHHLLWNEFMESVQMALQVMGNSLPGRERLLKSFYFIQLNVSHNTDQVVDIYKWVTVSAALSCHDSKYLPKEITNYLLDPDSLYGDDSNCKYITTRFLLKELRALHTLPKDNSQLLSYHIQNFEVANDLLKFMDEIVQGKSKYEEKLRKTCSEEMVFMSCLLLRFFLLRRRNRFSNPFYFLAQKFDLIETIFEIVLEYLVEKKNSFKSTYAYSLLRDLLYLISSSDGEVKFDPTAEKMIAIAEELIQRGVTSLDTELEHLKEWADRFFDLLFSQSMSSMYPYLLRKCLSSMLCRLSNSGDHTYNKSSLIEIVGHFHNVFFSTNSFLKRKRDHGMNRCLMTLVRFSAFIFLKIQPKYNDDLTKFYVDGSNLYREKANGFACRFSFLDSFYFDTKSQTFKVFAIEESVLEKQSSLVLSYQRNASLTDLIFIFEEEEIQDNVYLEIIEDE</sequence>
<gene>
    <name evidence="1" type="ORF">NAEGRDRAFT_48572</name>
</gene>
<dbReference type="EMBL" id="GG738864">
    <property type="protein sequence ID" value="EFC45203.1"/>
    <property type="molecule type" value="Genomic_DNA"/>
</dbReference>
<accession>D2VDB5</accession>
<dbReference type="GeneID" id="8850338"/>
<dbReference type="AlphaFoldDB" id="D2VDB5"/>
<reference evidence="1 2" key="1">
    <citation type="journal article" date="2010" name="Cell">
        <title>The genome of Naegleria gruberi illuminates early eukaryotic versatility.</title>
        <authorList>
            <person name="Fritz-Laylin L.K."/>
            <person name="Prochnik S.E."/>
            <person name="Ginger M.L."/>
            <person name="Dacks J.B."/>
            <person name="Carpenter M.L."/>
            <person name="Field M.C."/>
            <person name="Kuo A."/>
            <person name="Paredez A."/>
            <person name="Chapman J."/>
            <person name="Pham J."/>
            <person name="Shu S."/>
            <person name="Neupane R."/>
            <person name="Cipriano M."/>
            <person name="Mancuso J."/>
            <person name="Tu H."/>
            <person name="Salamov A."/>
            <person name="Lindquist E."/>
            <person name="Shapiro H."/>
            <person name="Lucas S."/>
            <person name="Grigoriev I.V."/>
            <person name="Cande W.Z."/>
            <person name="Fulton C."/>
            <person name="Rokhsar D.S."/>
            <person name="Dawson S.C."/>
        </authorList>
    </citation>
    <scope>NUCLEOTIDE SEQUENCE [LARGE SCALE GENOMIC DNA]</scope>
    <source>
        <strain evidence="1 2">NEG-M</strain>
    </source>
</reference>
<dbReference type="VEuPathDB" id="AmoebaDB:NAEGRDRAFT_48572"/>
<name>D2VDB5_NAEGR</name>
<proteinExistence type="predicted"/>
<evidence type="ECO:0000313" key="1">
    <source>
        <dbReference type="EMBL" id="EFC45203.1"/>
    </source>
</evidence>
<dbReference type="InParanoid" id="D2VDB5"/>